<dbReference type="InterPro" id="IPR003820">
    <property type="entry name" value="KdpC"/>
</dbReference>
<evidence type="ECO:0000256" key="7">
    <source>
        <dbReference type="ARBA" id="ARBA00022958"/>
    </source>
</evidence>
<evidence type="ECO:0000256" key="1">
    <source>
        <dbReference type="ARBA" id="ARBA00022448"/>
    </source>
</evidence>
<comment type="function">
    <text evidence="11">Part of the high-affinity ATP-driven potassium transport (or Kdp) system, which catalyzes the hydrolysis of ATP coupled with the electrogenic transport of potassium into the cytoplasm. This subunit acts as a catalytic chaperone that increases the ATP-binding affinity of the ATP-hydrolyzing subunit KdpB by the formation of a transient KdpB/KdpC/ATP ternary complex.</text>
</comment>
<dbReference type="PANTHER" id="PTHR30042">
    <property type="entry name" value="POTASSIUM-TRANSPORTING ATPASE C CHAIN"/>
    <property type="match status" value="1"/>
</dbReference>
<gene>
    <name evidence="11" type="primary">kdpC</name>
    <name evidence="12" type="ORF">GCM10010439_62970</name>
</gene>
<keyword evidence="2 11" id="KW-1003">Cell membrane</keyword>
<sequence length="304" mass="32071">MNSLPGWLRRHLAALRALLLLTLVCGAVYPLAITAVAQLPGLKDKAEGSYAEVDGERVGSELIGQPFLDADGNPLKQYFQVRDSNAGDGWDPMSTAASNRGMEDVVDVLPDPALVRAGKEDENARESLLTTVCARSLKFGELDGADGSRPYCTESGVGAVLSVIGPRDETGMVSRPIKVVSVNEACPATPFIAEYKGVKVECATYGEDYGEGQTVPIRGDAPERPAVPADAVTASGSGIDPHISTEWAELQAPRIAAARGIPADRVERLIEDNTTGRALGFMGEPAVNVLTLNIALDKTAPFQG</sequence>
<reference evidence="13" key="1">
    <citation type="journal article" date="2019" name="Int. J. Syst. Evol. Microbiol.">
        <title>The Global Catalogue of Microorganisms (GCM) 10K type strain sequencing project: providing services to taxonomists for standard genome sequencing and annotation.</title>
        <authorList>
            <consortium name="The Broad Institute Genomics Platform"/>
            <consortium name="The Broad Institute Genome Sequencing Center for Infectious Disease"/>
            <person name="Wu L."/>
            <person name="Ma J."/>
        </authorList>
    </citation>
    <scope>NUCLEOTIDE SEQUENCE [LARGE SCALE GENOMIC DNA]</scope>
    <source>
        <strain evidence="13">JCM 8201</strain>
    </source>
</reference>
<keyword evidence="8 11" id="KW-1133">Transmembrane helix</keyword>
<comment type="similarity">
    <text evidence="11">Belongs to the KdpC family.</text>
</comment>
<dbReference type="EMBL" id="BAAATZ010000032">
    <property type="protein sequence ID" value="GAA2736276.1"/>
    <property type="molecule type" value="Genomic_DNA"/>
</dbReference>
<name>A0ABP6H3C9_9ACTN</name>
<evidence type="ECO:0000256" key="10">
    <source>
        <dbReference type="ARBA" id="ARBA00023136"/>
    </source>
</evidence>
<dbReference type="RefSeq" id="WP_344456025.1">
    <property type="nucleotide sequence ID" value="NZ_BAAATZ010000032.1"/>
</dbReference>
<evidence type="ECO:0000256" key="11">
    <source>
        <dbReference type="HAMAP-Rule" id="MF_00276"/>
    </source>
</evidence>
<organism evidence="12 13">
    <name type="scientific">Actinocorallia aurantiaca</name>
    <dbReference type="NCBI Taxonomy" id="46204"/>
    <lineage>
        <taxon>Bacteria</taxon>
        <taxon>Bacillati</taxon>
        <taxon>Actinomycetota</taxon>
        <taxon>Actinomycetes</taxon>
        <taxon>Streptosporangiales</taxon>
        <taxon>Thermomonosporaceae</taxon>
        <taxon>Actinocorallia</taxon>
    </lineage>
</organism>
<keyword evidence="5 11" id="KW-0547">Nucleotide-binding</keyword>
<evidence type="ECO:0000256" key="2">
    <source>
        <dbReference type="ARBA" id="ARBA00022475"/>
    </source>
</evidence>
<comment type="caution">
    <text evidence="12">The sequence shown here is derived from an EMBL/GenBank/DDBJ whole genome shotgun (WGS) entry which is preliminary data.</text>
</comment>
<dbReference type="PANTHER" id="PTHR30042:SF2">
    <property type="entry name" value="POTASSIUM-TRANSPORTING ATPASE KDPC SUBUNIT"/>
    <property type="match status" value="1"/>
</dbReference>
<keyword evidence="9 11" id="KW-0406">Ion transport</keyword>
<keyword evidence="6 11" id="KW-0067">ATP-binding</keyword>
<evidence type="ECO:0000256" key="5">
    <source>
        <dbReference type="ARBA" id="ARBA00022741"/>
    </source>
</evidence>
<accession>A0ABP6H3C9</accession>
<evidence type="ECO:0000256" key="9">
    <source>
        <dbReference type="ARBA" id="ARBA00023065"/>
    </source>
</evidence>
<keyword evidence="7 11" id="KW-0630">Potassium</keyword>
<evidence type="ECO:0000256" key="6">
    <source>
        <dbReference type="ARBA" id="ARBA00022840"/>
    </source>
</evidence>
<keyword evidence="13" id="KW-1185">Reference proteome</keyword>
<keyword evidence="4 11" id="KW-0812">Transmembrane</keyword>
<keyword evidence="10 11" id="KW-0472">Membrane</keyword>
<dbReference type="HAMAP" id="MF_00276">
    <property type="entry name" value="KdpC"/>
    <property type="match status" value="1"/>
</dbReference>
<keyword evidence="3 11" id="KW-0633">Potassium transport</keyword>
<comment type="subunit">
    <text evidence="11">The system is composed of three essential subunits: KdpA, KdpB and KdpC.</text>
</comment>
<evidence type="ECO:0000313" key="12">
    <source>
        <dbReference type="EMBL" id="GAA2736276.1"/>
    </source>
</evidence>
<evidence type="ECO:0000256" key="4">
    <source>
        <dbReference type="ARBA" id="ARBA00022692"/>
    </source>
</evidence>
<dbReference type="Proteomes" id="UP001501842">
    <property type="component" value="Unassembled WGS sequence"/>
</dbReference>
<evidence type="ECO:0000256" key="3">
    <source>
        <dbReference type="ARBA" id="ARBA00022538"/>
    </source>
</evidence>
<comment type="subcellular location">
    <subcellularLocation>
        <location evidence="11">Cell membrane</location>
        <topology evidence="11">Single-pass membrane protein</topology>
    </subcellularLocation>
</comment>
<proteinExistence type="inferred from homology"/>
<evidence type="ECO:0000313" key="13">
    <source>
        <dbReference type="Proteomes" id="UP001501842"/>
    </source>
</evidence>
<dbReference type="Pfam" id="PF02669">
    <property type="entry name" value="KdpC"/>
    <property type="match status" value="2"/>
</dbReference>
<keyword evidence="1 11" id="KW-0813">Transport</keyword>
<protein>
    <recommendedName>
        <fullName evidence="11">Potassium-transporting ATPase KdpC subunit</fullName>
    </recommendedName>
    <alternativeName>
        <fullName evidence="11">ATP phosphohydrolase [potassium-transporting] C chain</fullName>
    </alternativeName>
    <alternativeName>
        <fullName evidence="11">Potassium-binding and translocating subunit C</fullName>
    </alternativeName>
    <alternativeName>
        <fullName evidence="11">Potassium-translocating ATPase C chain</fullName>
    </alternativeName>
</protein>
<evidence type="ECO:0000256" key="8">
    <source>
        <dbReference type="ARBA" id="ARBA00022989"/>
    </source>
</evidence>